<name>I0JQT1_HALH3</name>
<dbReference type="Proteomes" id="UP000007397">
    <property type="component" value="Chromosome"/>
</dbReference>
<evidence type="ECO:0008006" key="4">
    <source>
        <dbReference type="Google" id="ProtNLM"/>
    </source>
</evidence>
<keyword evidence="1" id="KW-0472">Membrane</keyword>
<dbReference type="EMBL" id="HE717023">
    <property type="protein sequence ID" value="CCG46501.1"/>
    <property type="molecule type" value="Genomic_DNA"/>
</dbReference>
<feature type="transmembrane region" description="Helical" evidence="1">
    <location>
        <begin position="187"/>
        <end position="211"/>
    </location>
</feature>
<sequence length="260" mass="28145">MKCTNCGNEQSSGKFCGVCGSSLSTEGNSNSEVAATHVSGVNENASLSMDKVKQFSGEYGQTSLDFLKRPVSALQATEASVVQGVISLFLYMVTFTLSIYFLVNTLFKQASGFFMESESLPFFAVSSRIFVVSLIGIAISFAVLFIVSKLLNLPLSLRSGIAQYGGVLIPFVGVNLLAIVFGLSGAIVFTVTTLSISSFFALLIVPTLFIYHHGITKMPEKNIFYWSTGTSLSILIISYLIVRGMAVNTLRDIESFLNFF</sequence>
<organism evidence="2 3">
    <name type="scientific">Halobacillus halophilus (strain ATCC 35676 / DSM 2266 / JCM 20832 / KCTC 3685 / LMG 17431 / NBRC 102448 / NCIMB 2269)</name>
    <name type="common">Sporosarcina halophila</name>
    <dbReference type="NCBI Taxonomy" id="866895"/>
    <lineage>
        <taxon>Bacteria</taxon>
        <taxon>Bacillati</taxon>
        <taxon>Bacillota</taxon>
        <taxon>Bacilli</taxon>
        <taxon>Bacillales</taxon>
        <taxon>Bacillaceae</taxon>
        <taxon>Halobacillus</taxon>
    </lineage>
</organism>
<feature type="transmembrane region" description="Helical" evidence="1">
    <location>
        <begin position="88"/>
        <end position="107"/>
    </location>
</feature>
<keyword evidence="1" id="KW-1133">Transmembrane helix</keyword>
<evidence type="ECO:0000256" key="1">
    <source>
        <dbReference type="SAM" id="Phobius"/>
    </source>
</evidence>
<dbReference type="RefSeq" id="WP_014644390.1">
    <property type="nucleotide sequence ID" value="NC_017668.1"/>
</dbReference>
<reference evidence="2 3" key="1">
    <citation type="journal article" date="2013" name="Environ. Microbiol.">
        <title>Chloride and organic osmolytes: a hybrid strategy to cope with elevated salinities by the moderately halophilic, chloride-dependent bacterium Halobacillus halophilus.</title>
        <authorList>
            <person name="Saum S.H."/>
            <person name="Pfeiffer F."/>
            <person name="Palm P."/>
            <person name="Rampp M."/>
            <person name="Schuster S.C."/>
            <person name="Muller V."/>
            <person name="Oesterhelt D."/>
        </authorList>
    </citation>
    <scope>NUCLEOTIDE SEQUENCE [LARGE SCALE GENOMIC DNA]</scope>
    <source>
        <strain evidence="3">ATCC 35676 / DSM 2266 / JCM 20832 / KCTC 3685 / LMG 17431 / NBRC 102448 / NCIMB 2269</strain>
    </source>
</reference>
<keyword evidence="3" id="KW-1185">Reference proteome</keyword>
<dbReference type="AlphaFoldDB" id="I0JQT1"/>
<dbReference type="PATRIC" id="fig|866895.3.peg.3193"/>
<accession>I0JQT1</accession>
<evidence type="ECO:0000313" key="2">
    <source>
        <dbReference type="EMBL" id="CCG46501.1"/>
    </source>
</evidence>
<feature type="transmembrane region" description="Helical" evidence="1">
    <location>
        <begin position="223"/>
        <end position="242"/>
    </location>
</feature>
<evidence type="ECO:0000313" key="3">
    <source>
        <dbReference type="Proteomes" id="UP000007397"/>
    </source>
</evidence>
<dbReference type="STRING" id="866895.HBHAL_4159"/>
<gene>
    <name evidence="2" type="ordered locus">HBHAL_4159</name>
</gene>
<protein>
    <recommendedName>
        <fullName evidence="4">Zinc ribbon domain-containing protein</fullName>
    </recommendedName>
</protein>
<dbReference type="HOGENOM" id="CLU_084409_0_0_9"/>
<dbReference type="eggNOG" id="ENOG5030K2E">
    <property type="taxonomic scope" value="Bacteria"/>
</dbReference>
<proteinExistence type="predicted"/>
<dbReference type="KEGG" id="hhd:HBHAL_4159"/>
<keyword evidence="1" id="KW-0812">Transmembrane</keyword>
<feature type="transmembrane region" description="Helical" evidence="1">
    <location>
        <begin position="127"/>
        <end position="148"/>
    </location>
</feature>
<feature type="transmembrane region" description="Helical" evidence="1">
    <location>
        <begin position="160"/>
        <end position="181"/>
    </location>
</feature>